<dbReference type="AlphaFoldDB" id="A0A7W6AGB7"/>
<keyword evidence="5 9" id="KW-0812">Transmembrane</keyword>
<feature type="domain" description="Peptidase M50" evidence="10">
    <location>
        <begin position="196"/>
        <end position="279"/>
    </location>
</feature>
<organism evidence="12 13">
    <name type="scientific">Methylobacterium brachythecii</name>
    <dbReference type="NCBI Taxonomy" id="1176177"/>
    <lineage>
        <taxon>Bacteria</taxon>
        <taxon>Pseudomonadati</taxon>
        <taxon>Pseudomonadota</taxon>
        <taxon>Alphaproteobacteria</taxon>
        <taxon>Hyphomicrobiales</taxon>
        <taxon>Methylobacteriaceae</taxon>
        <taxon>Methylobacterium</taxon>
    </lineage>
</organism>
<feature type="transmembrane region" description="Helical" evidence="9">
    <location>
        <begin position="282"/>
        <end position="301"/>
    </location>
</feature>
<reference evidence="11" key="4">
    <citation type="submission" date="2023-01" db="EMBL/GenBank/DDBJ databases">
        <title>Draft genome sequence of Methylobacterium brachythecii strain NBRC 107710.</title>
        <authorList>
            <person name="Sun Q."/>
            <person name="Mori K."/>
        </authorList>
    </citation>
    <scope>NUCLEOTIDE SEQUENCE</scope>
    <source>
        <strain evidence="11">NBRC 107710</strain>
    </source>
</reference>
<sequence>MSPIPNSPPGELPLTALREDLRIQCGGVPGGGGPAPWLLYDPLAHRYFEIDDTGLALLRAWRAGAAPADVAVAAGNALGRDVALSEVASFRGFCELNGLVAHRGGWQGLARQVAARKHGIGAWLLHNYLFIRIPLVRPQAFLDRTLPLARRFADRRSLIAIALAGLVGLYLAAQQWDAFSATFLQFLTPEGMVGYLAALVAVKLLHELGHAYVATHFGCRVPSMGVAFMVMMPVLYTDTTDAWRLTDRRKRVAIDAAGVAVELAVAALATLAWSFLPEGTPRSIAFFLATTSWVMSVAINLSPLMRFDGYYIAADLFGVPNLQPRAFALTSWALRETLFGLGDPCPEAWSPRQRMAVIGYGIAVWIYRLVLFTGIAVMVYAMAFKLLGLLLFAVEIGVFVIGPIVREVLFWWGNRDRITANGRVRLTAAVLAIGILLLFLPLSGRVEIPAIAEPERTERLTAVAPARVESVEVEPGAAVSAGQILIRLSSPRLDHELNTARIRLALVEMKRDRRTADAQDRAGGLVLDGEQGARREAVQGLERRHDELVIRAPFDGIVAEIEPDLQPGRWVGRGEELGTLVSNGRRQVRGLVPEDAMARLYPGAIGSFVPDDLTTGSIPVNLTSVSNAAVATVEIPALSSLLGGPVAVREEKGVGPVPVEAHYAVVLNRPDDELRLSGTPEVVRGVVSVSGRRESLAAHSFRHIAAVLVRESGF</sequence>
<evidence type="ECO:0000256" key="1">
    <source>
        <dbReference type="ARBA" id="ARBA00001947"/>
    </source>
</evidence>
<reference evidence="11" key="1">
    <citation type="journal article" date="2014" name="Int. J. Syst. Evol. Microbiol.">
        <title>Complete genome of a new Firmicutes species belonging to the dominant human colonic microbiota ('Ruminococcus bicirculans') reveals two chromosomes and a selective capacity to utilize plant glucans.</title>
        <authorList>
            <consortium name="NISC Comparative Sequencing Program"/>
            <person name="Wegmann U."/>
            <person name="Louis P."/>
            <person name="Goesmann A."/>
            <person name="Henrissat B."/>
            <person name="Duncan S.H."/>
            <person name="Flint H.J."/>
        </authorList>
    </citation>
    <scope>NUCLEOTIDE SEQUENCE</scope>
    <source>
        <strain evidence="11">NBRC 107710</strain>
    </source>
</reference>
<feature type="transmembrane region" description="Helical" evidence="9">
    <location>
        <begin position="357"/>
        <end position="383"/>
    </location>
</feature>
<evidence type="ECO:0000313" key="13">
    <source>
        <dbReference type="Proteomes" id="UP000517759"/>
    </source>
</evidence>
<evidence type="ECO:0000256" key="7">
    <source>
        <dbReference type="ARBA" id="ARBA00023054"/>
    </source>
</evidence>
<dbReference type="RefSeq" id="WP_183505182.1">
    <property type="nucleotide sequence ID" value="NZ_BSPG01000007.1"/>
</dbReference>
<dbReference type="GO" id="GO:0006508">
    <property type="term" value="P:proteolysis"/>
    <property type="evidence" value="ECO:0007669"/>
    <property type="project" value="UniProtKB-KW"/>
</dbReference>
<evidence type="ECO:0000256" key="4">
    <source>
        <dbReference type="ARBA" id="ARBA00007931"/>
    </source>
</evidence>
<evidence type="ECO:0000256" key="8">
    <source>
        <dbReference type="ARBA" id="ARBA00023136"/>
    </source>
</evidence>
<evidence type="ECO:0000313" key="12">
    <source>
        <dbReference type="EMBL" id="MBB3902800.1"/>
    </source>
</evidence>
<comment type="cofactor">
    <cofactor evidence="1">
        <name>Zn(2+)</name>
        <dbReference type="ChEBI" id="CHEBI:29105"/>
    </cofactor>
</comment>
<dbReference type="GO" id="GO:0008237">
    <property type="term" value="F:metallopeptidase activity"/>
    <property type="evidence" value="ECO:0007669"/>
    <property type="project" value="UniProtKB-KW"/>
</dbReference>
<keyword evidence="12" id="KW-0378">Hydrolase</keyword>
<feature type="transmembrane region" description="Helical" evidence="9">
    <location>
        <begin position="158"/>
        <end position="176"/>
    </location>
</feature>
<name>A0A7W6AGB7_9HYPH</name>
<evidence type="ECO:0000256" key="6">
    <source>
        <dbReference type="ARBA" id="ARBA00022989"/>
    </source>
</evidence>
<feature type="transmembrane region" description="Helical" evidence="9">
    <location>
        <begin position="252"/>
        <end position="276"/>
    </location>
</feature>
<proteinExistence type="inferred from homology"/>
<comment type="subcellular location">
    <subcellularLocation>
        <location evidence="3">Cell envelope</location>
    </subcellularLocation>
    <subcellularLocation>
        <location evidence="2">Membrane</location>
        <topology evidence="2">Multi-pass membrane protein</topology>
    </subcellularLocation>
</comment>
<dbReference type="Proteomes" id="UP000517759">
    <property type="component" value="Unassembled WGS sequence"/>
</dbReference>
<gene>
    <name evidence="11" type="ORF">GCM10007884_17100</name>
    <name evidence="12" type="ORF">GGR33_002302</name>
</gene>
<feature type="transmembrane region" description="Helical" evidence="9">
    <location>
        <begin position="389"/>
        <end position="412"/>
    </location>
</feature>
<dbReference type="EMBL" id="BSPG01000007">
    <property type="protein sequence ID" value="GLS43725.1"/>
    <property type="molecule type" value="Genomic_DNA"/>
</dbReference>
<dbReference type="Pfam" id="PF02163">
    <property type="entry name" value="Peptidase_M50"/>
    <property type="match status" value="1"/>
</dbReference>
<dbReference type="GO" id="GO:0030313">
    <property type="term" value="C:cell envelope"/>
    <property type="evidence" value="ECO:0007669"/>
    <property type="project" value="UniProtKB-SubCell"/>
</dbReference>
<evidence type="ECO:0000313" key="14">
    <source>
        <dbReference type="Proteomes" id="UP001156881"/>
    </source>
</evidence>
<keyword evidence="12" id="KW-0645">Protease</keyword>
<keyword evidence="12" id="KW-0482">Metalloprotease</keyword>
<dbReference type="Gene3D" id="2.40.50.100">
    <property type="match status" value="1"/>
</dbReference>
<evidence type="ECO:0000256" key="5">
    <source>
        <dbReference type="ARBA" id="ARBA00022692"/>
    </source>
</evidence>
<accession>A0A7W6AGB7</accession>
<feature type="transmembrane region" description="Helical" evidence="9">
    <location>
        <begin position="424"/>
        <end position="442"/>
    </location>
</feature>
<evidence type="ECO:0000259" key="10">
    <source>
        <dbReference type="Pfam" id="PF02163"/>
    </source>
</evidence>
<comment type="similarity">
    <text evidence="4">Belongs to the peptidase M50B family.</text>
</comment>
<keyword evidence="6 9" id="KW-1133">Transmembrane helix</keyword>
<comment type="caution">
    <text evidence="12">The sequence shown here is derived from an EMBL/GenBank/DDBJ whole genome shotgun (WGS) entry which is preliminary data.</text>
</comment>
<evidence type="ECO:0000256" key="3">
    <source>
        <dbReference type="ARBA" id="ARBA00004196"/>
    </source>
</evidence>
<feature type="transmembrane region" description="Helical" evidence="9">
    <location>
        <begin position="182"/>
        <end position="202"/>
    </location>
</feature>
<keyword evidence="7" id="KW-0175">Coiled coil</keyword>
<reference evidence="14" key="2">
    <citation type="journal article" date="2019" name="Int. J. Syst. Evol. Microbiol.">
        <title>The Global Catalogue of Microorganisms (GCM) 10K type strain sequencing project: providing services to taxonomists for standard genome sequencing and annotation.</title>
        <authorList>
            <consortium name="The Broad Institute Genomics Platform"/>
            <consortium name="The Broad Institute Genome Sequencing Center for Infectious Disease"/>
            <person name="Wu L."/>
            <person name="Ma J."/>
        </authorList>
    </citation>
    <scope>NUCLEOTIDE SEQUENCE [LARGE SCALE GENOMIC DNA]</scope>
    <source>
        <strain evidence="14">NBRC 107710</strain>
    </source>
</reference>
<dbReference type="PANTHER" id="PTHR32347">
    <property type="entry name" value="EFFLUX SYSTEM COMPONENT YKNX-RELATED"/>
    <property type="match status" value="1"/>
</dbReference>
<dbReference type="Proteomes" id="UP001156881">
    <property type="component" value="Unassembled WGS sequence"/>
</dbReference>
<dbReference type="PANTHER" id="PTHR32347:SF23">
    <property type="entry name" value="BLL5650 PROTEIN"/>
    <property type="match status" value="1"/>
</dbReference>
<dbReference type="EMBL" id="JACIDN010000004">
    <property type="protein sequence ID" value="MBB3902800.1"/>
    <property type="molecule type" value="Genomic_DNA"/>
</dbReference>
<reference evidence="12 13" key="3">
    <citation type="submission" date="2020-08" db="EMBL/GenBank/DDBJ databases">
        <title>Genomic Encyclopedia of Type Strains, Phase IV (KMG-IV): sequencing the most valuable type-strain genomes for metagenomic binning, comparative biology and taxonomic classification.</title>
        <authorList>
            <person name="Goeker M."/>
        </authorList>
    </citation>
    <scope>NUCLEOTIDE SEQUENCE [LARGE SCALE GENOMIC DNA]</scope>
    <source>
        <strain evidence="12 13">DSM 24105</strain>
    </source>
</reference>
<evidence type="ECO:0000256" key="2">
    <source>
        <dbReference type="ARBA" id="ARBA00004141"/>
    </source>
</evidence>
<keyword evidence="8 9" id="KW-0472">Membrane</keyword>
<protein>
    <submittedName>
        <fullName evidence="12">Putative peptide zinc metalloprotease protein</fullName>
    </submittedName>
</protein>
<keyword evidence="14" id="KW-1185">Reference proteome</keyword>
<dbReference type="GO" id="GO:0016020">
    <property type="term" value="C:membrane"/>
    <property type="evidence" value="ECO:0007669"/>
    <property type="project" value="UniProtKB-SubCell"/>
</dbReference>
<dbReference type="InterPro" id="IPR008915">
    <property type="entry name" value="Peptidase_M50"/>
</dbReference>
<evidence type="ECO:0000256" key="9">
    <source>
        <dbReference type="SAM" id="Phobius"/>
    </source>
</evidence>
<evidence type="ECO:0000313" key="11">
    <source>
        <dbReference type="EMBL" id="GLS43725.1"/>
    </source>
</evidence>
<dbReference type="InterPro" id="IPR050465">
    <property type="entry name" value="UPF0194_transport"/>
</dbReference>